<keyword evidence="1" id="KW-0472">Membrane</keyword>
<dbReference type="OMA" id="MFGYRYV"/>
<dbReference type="AlphaFoldDB" id="K0RAJ3"/>
<gene>
    <name evidence="2" type="ORF">THAOC_35279</name>
</gene>
<protein>
    <submittedName>
        <fullName evidence="2">Uncharacterized protein</fullName>
    </submittedName>
</protein>
<dbReference type="EMBL" id="AGNL01048014">
    <property type="protein sequence ID" value="EJK46076.1"/>
    <property type="molecule type" value="Genomic_DNA"/>
</dbReference>
<evidence type="ECO:0000256" key="1">
    <source>
        <dbReference type="SAM" id="Phobius"/>
    </source>
</evidence>
<evidence type="ECO:0000313" key="2">
    <source>
        <dbReference type="EMBL" id="EJK46076.1"/>
    </source>
</evidence>
<dbReference type="eggNOG" id="ENOG502RUMQ">
    <property type="taxonomic scope" value="Eukaryota"/>
</dbReference>
<keyword evidence="1" id="KW-0812">Transmembrane</keyword>
<comment type="caution">
    <text evidence="2">The sequence shown here is derived from an EMBL/GenBank/DDBJ whole genome shotgun (WGS) entry which is preliminary data.</text>
</comment>
<accession>K0RAJ3</accession>
<feature type="transmembrane region" description="Helical" evidence="1">
    <location>
        <begin position="25"/>
        <end position="45"/>
    </location>
</feature>
<keyword evidence="3" id="KW-1185">Reference proteome</keyword>
<reference evidence="2 3" key="1">
    <citation type="journal article" date="2012" name="Genome Biol.">
        <title>Genome and low-iron response of an oceanic diatom adapted to chronic iron limitation.</title>
        <authorList>
            <person name="Lommer M."/>
            <person name="Specht M."/>
            <person name="Roy A.S."/>
            <person name="Kraemer L."/>
            <person name="Andreson R."/>
            <person name="Gutowska M.A."/>
            <person name="Wolf J."/>
            <person name="Bergner S.V."/>
            <person name="Schilhabel M.B."/>
            <person name="Klostermeier U.C."/>
            <person name="Beiko R.G."/>
            <person name="Rosenstiel P."/>
            <person name="Hippler M."/>
            <person name="Laroche J."/>
        </authorList>
    </citation>
    <scope>NUCLEOTIDE SEQUENCE [LARGE SCALE GENOMIC DNA]</scope>
    <source>
        <strain evidence="2 3">CCMP1005</strain>
    </source>
</reference>
<sequence length="424" mass="46577">MQPLSIDQQTNTPLPARRLRGRSTACFACVVLSTALLVIVARGSFHLSITNLVTTLGSKNGGGTQKIQPVCVDGSTATRTSPDEIAMNRAAKGFRKQLIPGIASSGFFWDDGDSATRKWRPQGVTTVKSSAGRRYLAVSWYGRRDEGYAARGARVSVVEMGSDGDGEFQNKTFPYRHTLLVDKEFCTLPNIHAGGIEYWNGSLHVVDSRRSRFSIISFSLNEVYELGPNSSNAMFGYRYVLRGSSVHPLSVKPSFVSFDRDLSLFVVGTYNRCGPKMGVHTDSKKCMQAKNELAWFDLKQSENVPENVHPCGGQWPEMQGATSVRFQNRTLVLTSSSYGAIAPSHLHLLETSADLGNGECPSQDRAKRQITFRLPPGLEDLHTERIASNGRSSLVWSLTEFGTRMVLSFSLSDIVDAMDESSSL</sequence>
<dbReference type="Proteomes" id="UP000266841">
    <property type="component" value="Unassembled WGS sequence"/>
</dbReference>
<dbReference type="OrthoDB" id="9983241at2759"/>
<evidence type="ECO:0000313" key="3">
    <source>
        <dbReference type="Proteomes" id="UP000266841"/>
    </source>
</evidence>
<proteinExistence type="predicted"/>
<keyword evidence="1" id="KW-1133">Transmembrane helix</keyword>
<organism evidence="2 3">
    <name type="scientific">Thalassiosira oceanica</name>
    <name type="common">Marine diatom</name>
    <dbReference type="NCBI Taxonomy" id="159749"/>
    <lineage>
        <taxon>Eukaryota</taxon>
        <taxon>Sar</taxon>
        <taxon>Stramenopiles</taxon>
        <taxon>Ochrophyta</taxon>
        <taxon>Bacillariophyta</taxon>
        <taxon>Coscinodiscophyceae</taxon>
        <taxon>Thalassiosirophycidae</taxon>
        <taxon>Thalassiosirales</taxon>
        <taxon>Thalassiosiraceae</taxon>
        <taxon>Thalassiosira</taxon>
    </lineage>
</organism>
<name>K0RAJ3_THAOC</name>